<dbReference type="OrthoDB" id="646980at2759"/>
<feature type="non-terminal residue" evidence="1">
    <location>
        <position position="651"/>
    </location>
</feature>
<name>A0A7J7MKE3_9MAGN</name>
<organism evidence="1 2">
    <name type="scientific">Kingdonia uniflora</name>
    <dbReference type="NCBI Taxonomy" id="39325"/>
    <lineage>
        <taxon>Eukaryota</taxon>
        <taxon>Viridiplantae</taxon>
        <taxon>Streptophyta</taxon>
        <taxon>Embryophyta</taxon>
        <taxon>Tracheophyta</taxon>
        <taxon>Spermatophyta</taxon>
        <taxon>Magnoliopsida</taxon>
        <taxon>Ranunculales</taxon>
        <taxon>Circaeasteraceae</taxon>
        <taxon>Kingdonia</taxon>
    </lineage>
</organism>
<sequence>MLYMMCNYGSSFHYNGQDSAWKVPNIFMAEETIFNSCHLFLSGDENLQDGTTQSSGNLLHFRLHLSSNGVSQHTSSPFCNLLQSETHGSNKVLSTKLPLETSEYVEDKSFQNQMEVKNNVADMQFKPKSRIPLNSQPSTLRKDSKRKKYKSADVKDAIELSIAASEALAISELVKTGSDFDILPDSTVLEVALRVKQTRNELYQDALDIISGCMTDEVDETELLNDLDEETMAAAFEDVGLSLTQVVGSPDDRCGSSSIIELGCNFSGTFSRVLDTPVSEHYHGCDGEVQSVKLQGQEVVCNGVSSQRDVGNASAMNSKVSKDSPIEFLAGDLCLGTEMHLTPQSYYSNQTTSKMLATNQEVNVDIHSFYTKENTVSSLRLQESGNEENEDHVALDRFRSRWLGGWTWKDAKVYGDVNLNTVQCIPRFPITECSSLSESANTIIEDCSSIQKPEAEGKIASVSSLAYGSLCSIGNKEILNSQDLVRASTLSLADPLCSVVPCSIPSGNNNLGIAADQENGESSNGCFRGEVKLTLKINCEGSVASKSRRELTSLKSYSRLLTSQRGSFERCKGISGFLSSDNFIGCLKHSKEAGPSELPLSNATTKSHDKEYWKDKKKNVDGPEDVNCACMSISEYVSTTDKGDVNLRRLS</sequence>
<dbReference type="AlphaFoldDB" id="A0A7J7MKE3"/>
<proteinExistence type="predicted"/>
<accession>A0A7J7MKE3</accession>
<dbReference type="PANTHER" id="PTHR15321:SF3">
    <property type="entry name" value="TP53-BINDING PROTEIN 1"/>
    <property type="match status" value="1"/>
</dbReference>
<dbReference type="GO" id="GO:0042393">
    <property type="term" value="F:histone binding"/>
    <property type="evidence" value="ECO:0007669"/>
    <property type="project" value="TreeGrafter"/>
</dbReference>
<dbReference type="EMBL" id="JACGCM010001428">
    <property type="protein sequence ID" value="KAF6155260.1"/>
    <property type="molecule type" value="Genomic_DNA"/>
</dbReference>
<dbReference type="PANTHER" id="PTHR15321">
    <property type="entry name" value="TUMOR SUPPRESSOR P53-BINDING PROTEIN 1"/>
    <property type="match status" value="1"/>
</dbReference>
<reference evidence="1 2" key="1">
    <citation type="journal article" date="2020" name="IScience">
        <title>Genome Sequencing of the Endangered Kingdonia uniflora (Circaeasteraceae, Ranunculales) Reveals Potential Mechanisms of Evolutionary Specialization.</title>
        <authorList>
            <person name="Sun Y."/>
            <person name="Deng T."/>
            <person name="Zhang A."/>
            <person name="Moore M.J."/>
            <person name="Landis J.B."/>
            <person name="Lin N."/>
            <person name="Zhang H."/>
            <person name="Zhang X."/>
            <person name="Huang J."/>
            <person name="Zhang X."/>
            <person name="Sun H."/>
            <person name="Wang H."/>
        </authorList>
    </citation>
    <scope>NUCLEOTIDE SEQUENCE [LARGE SCALE GENOMIC DNA]</scope>
    <source>
        <strain evidence="1">TB1705</strain>
        <tissue evidence="1">Leaf</tissue>
    </source>
</reference>
<dbReference type="InterPro" id="IPR047252">
    <property type="entry name" value="TP53BP1-like"/>
</dbReference>
<keyword evidence="2" id="KW-1185">Reference proteome</keyword>
<evidence type="ECO:0000313" key="2">
    <source>
        <dbReference type="Proteomes" id="UP000541444"/>
    </source>
</evidence>
<gene>
    <name evidence="1" type="ORF">GIB67_019786</name>
</gene>
<dbReference type="GO" id="GO:0005634">
    <property type="term" value="C:nucleus"/>
    <property type="evidence" value="ECO:0007669"/>
    <property type="project" value="TreeGrafter"/>
</dbReference>
<dbReference type="GO" id="GO:0045944">
    <property type="term" value="P:positive regulation of transcription by RNA polymerase II"/>
    <property type="evidence" value="ECO:0007669"/>
    <property type="project" value="TreeGrafter"/>
</dbReference>
<dbReference type="Proteomes" id="UP000541444">
    <property type="component" value="Unassembled WGS sequence"/>
</dbReference>
<comment type="caution">
    <text evidence="1">The sequence shown here is derived from an EMBL/GenBank/DDBJ whole genome shotgun (WGS) entry which is preliminary data.</text>
</comment>
<evidence type="ECO:0000313" key="1">
    <source>
        <dbReference type="EMBL" id="KAF6155260.1"/>
    </source>
</evidence>
<dbReference type="GO" id="GO:0000077">
    <property type="term" value="P:DNA damage checkpoint signaling"/>
    <property type="evidence" value="ECO:0007669"/>
    <property type="project" value="TreeGrafter"/>
</dbReference>
<protein>
    <submittedName>
        <fullName evidence="1">Uncharacterized protein</fullName>
    </submittedName>
</protein>